<evidence type="ECO:0000256" key="1">
    <source>
        <dbReference type="SAM" id="MobiDB-lite"/>
    </source>
</evidence>
<dbReference type="EMBL" id="BAABFX010000042">
    <property type="protein sequence ID" value="GAA4401563.1"/>
    <property type="molecule type" value="Genomic_DNA"/>
</dbReference>
<protein>
    <submittedName>
        <fullName evidence="2">Uncharacterized protein</fullName>
    </submittedName>
</protein>
<sequence>MVTRAASVDDHGGQPRVAGVDAQRSVAANPSHVAHEVDHLEGDSVEREPVDGERALVAGHLAVLTH</sequence>
<gene>
    <name evidence="2" type="ORF">GCM10023153_30010</name>
</gene>
<keyword evidence="3" id="KW-1185">Reference proteome</keyword>
<reference evidence="3" key="1">
    <citation type="journal article" date="2019" name="Int. J. Syst. Evol. Microbiol.">
        <title>The Global Catalogue of Microorganisms (GCM) 10K type strain sequencing project: providing services to taxonomists for standard genome sequencing and annotation.</title>
        <authorList>
            <consortium name="The Broad Institute Genomics Platform"/>
            <consortium name="The Broad Institute Genome Sequencing Center for Infectious Disease"/>
            <person name="Wu L."/>
            <person name="Ma J."/>
        </authorList>
    </citation>
    <scope>NUCLEOTIDE SEQUENCE [LARGE SCALE GENOMIC DNA]</scope>
    <source>
        <strain evidence="3">JCM 17738</strain>
    </source>
</reference>
<organism evidence="2 3">
    <name type="scientific">Ornithinibacter aureus</name>
    <dbReference type="NCBI Taxonomy" id="622664"/>
    <lineage>
        <taxon>Bacteria</taxon>
        <taxon>Bacillati</taxon>
        <taxon>Actinomycetota</taxon>
        <taxon>Actinomycetes</taxon>
        <taxon>Micrococcales</taxon>
        <taxon>Intrasporangiaceae</taxon>
        <taxon>Ornithinibacter</taxon>
    </lineage>
</organism>
<accession>A0ABP8K8M4</accession>
<evidence type="ECO:0000313" key="2">
    <source>
        <dbReference type="EMBL" id="GAA4401563.1"/>
    </source>
</evidence>
<feature type="region of interest" description="Disordered" evidence="1">
    <location>
        <begin position="1"/>
        <end position="45"/>
    </location>
</feature>
<proteinExistence type="predicted"/>
<evidence type="ECO:0000313" key="3">
    <source>
        <dbReference type="Proteomes" id="UP001500390"/>
    </source>
</evidence>
<comment type="caution">
    <text evidence="2">The sequence shown here is derived from an EMBL/GenBank/DDBJ whole genome shotgun (WGS) entry which is preliminary data.</text>
</comment>
<dbReference type="Proteomes" id="UP001500390">
    <property type="component" value="Unassembled WGS sequence"/>
</dbReference>
<name>A0ABP8K8M4_9MICO</name>
<feature type="compositionally biased region" description="Basic and acidic residues" evidence="1">
    <location>
        <begin position="33"/>
        <end position="45"/>
    </location>
</feature>